<dbReference type="Proteomes" id="UP000295367">
    <property type="component" value="Unassembled WGS sequence"/>
</dbReference>
<evidence type="ECO:0000313" key="6">
    <source>
        <dbReference type="EMBL" id="TCV89510.1"/>
    </source>
</evidence>
<dbReference type="InterPro" id="IPR056413">
    <property type="entry name" value="TPR_CcmH_CycH"/>
</dbReference>
<dbReference type="Gene3D" id="1.25.40.10">
    <property type="entry name" value="Tetratricopeptide repeat domain"/>
    <property type="match status" value="1"/>
</dbReference>
<sequence length="285" mass="30833">MIFFTIIVVVALIFAVLAVGGFLPFWSRDQGSEISAALRVLLLERAEGKVSSEEFERRQAALHASLIGSPQQDPTAKQPNLRMIVIVVISVVVVPLVVLYAFIGKPKDIETTPAPVAFSEMNAQPPKTQLQSPPKANSGGDLNVAVKHLADKMAKDPNNGEGWLLLARTYGELRQSKEAAAAYSKAAALIPLNAAMLSEWADAHVLANGRKWDDESRDIVKRALVSDPKNLKALALAGSEAFDRADYKQAVILWKRLQAAAPADSQFAKLAEMNIKEANSKLAGK</sequence>
<comment type="caution">
    <text evidence="6">The sequence shown here is derived from an EMBL/GenBank/DDBJ whole genome shotgun (WGS) entry which is preliminary data.</text>
</comment>
<dbReference type="SUPFAM" id="SSF48452">
    <property type="entry name" value="TPR-like"/>
    <property type="match status" value="1"/>
</dbReference>
<gene>
    <name evidence="6" type="ORF">EDC63_10227</name>
</gene>
<protein>
    <submittedName>
        <fullName evidence="6">Cytochrome c-type biogenesis protein CcmH</fullName>
    </submittedName>
</protein>
<proteinExistence type="predicted"/>
<dbReference type="InterPro" id="IPR011990">
    <property type="entry name" value="TPR-like_helical_dom_sf"/>
</dbReference>
<evidence type="ECO:0000256" key="4">
    <source>
        <dbReference type="SAM" id="Phobius"/>
    </source>
</evidence>
<dbReference type="PANTHER" id="PTHR47870">
    <property type="entry name" value="CYTOCHROME C-TYPE BIOGENESIS PROTEIN CCMH"/>
    <property type="match status" value="1"/>
</dbReference>
<dbReference type="EMBL" id="SMCO01000002">
    <property type="protein sequence ID" value="TCV89510.1"/>
    <property type="molecule type" value="Genomic_DNA"/>
</dbReference>
<dbReference type="GO" id="GO:0017004">
    <property type="term" value="P:cytochrome complex assembly"/>
    <property type="evidence" value="ECO:0007669"/>
    <property type="project" value="UniProtKB-KW"/>
</dbReference>
<keyword evidence="2" id="KW-0201">Cytochrome c-type biogenesis</keyword>
<feature type="transmembrane region" description="Helical" evidence="4">
    <location>
        <begin position="83"/>
        <end position="103"/>
    </location>
</feature>
<dbReference type="Pfam" id="PF23914">
    <property type="entry name" value="TPR_CcmH_CycH"/>
    <property type="match status" value="1"/>
</dbReference>
<feature type="domain" description="Cytochrome c-type biogenesis protein H TPR" evidence="5">
    <location>
        <begin position="149"/>
        <end position="266"/>
    </location>
</feature>
<dbReference type="InterPro" id="IPR051263">
    <property type="entry name" value="C-type_cytochrome_biogenesis"/>
</dbReference>
<keyword evidence="3" id="KW-0802">TPR repeat</keyword>
<evidence type="ECO:0000259" key="5">
    <source>
        <dbReference type="Pfam" id="PF23914"/>
    </source>
</evidence>
<evidence type="ECO:0000256" key="1">
    <source>
        <dbReference type="ARBA" id="ARBA00022737"/>
    </source>
</evidence>
<evidence type="ECO:0000256" key="2">
    <source>
        <dbReference type="ARBA" id="ARBA00022748"/>
    </source>
</evidence>
<evidence type="ECO:0000256" key="3">
    <source>
        <dbReference type="ARBA" id="ARBA00022803"/>
    </source>
</evidence>
<keyword evidence="4" id="KW-1133">Transmembrane helix</keyword>
<dbReference type="AlphaFoldDB" id="A0A4R3YC12"/>
<keyword evidence="1" id="KW-0677">Repeat</keyword>
<dbReference type="OrthoDB" id="9776053at2"/>
<reference evidence="6 7" key="1">
    <citation type="submission" date="2019-03" db="EMBL/GenBank/DDBJ databases">
        <title>Genomic Encyclopedia of Type Strains, Phase IV (KMG-IV): sequencing the most valuable type-strain genomes for metagenomic binning, comparative biology and taxonomic classification.</title>
        <authorList>
            <person name="Goeker M."/>
        </authorList>
    </citation>
    <scope>NUCLEOTIDE SEQUENCE [LARGE SCALE GENOMIC DNA]</scope>
    <source>
        <strain evidence="6 7">DSM 100309</strain>
    </source>
</reference>
<name>A0A4R3YC12_9PROT</name>
<dbReference type="PANTHER" id="PTHR47870:SF1">
    <property type="entry name" value="CYTOCHROME C-TYPE BIOGENESIS PROTEIN CCMH"/>
    <property type="match status" value="1"/>
</dbReference>
<keyword evidence="4" id="KW-0812">Transmembrane</keyword>
<keyword evidence="4" id="KW-0472">Membrane</keyword>
<feature type="transmembrane region" description="Helical" evidence="4">
    <location>
        <begin position="6"/>
        <end position="26"/>
    </location>
</feature>
<dbReference type="RefSeq" id="WP_124948275.1">
    <property type="nucleotide sequence ID" value="NZ_BHVT01000081.1"/>
</dbReference>
<evidence type="ECO:0000313" key="7">
    <source>
        <dbReference type="Proteomes" id="UP000295367"/>
    </source>
</evidence>
<organism evidence="6 7">
    <name type="scientific">Sulfurirhabdus autotrophica</name>
    <dbReference type="NCBI Taxonomy" id="1706046"/>
    <lineage>
        <taxon>Bacteria</taxon>
        <taxon>Pseudomonadati</taxon>
        <taxon>Pseudomonadota</taxon>
        <taxon>Betaproteobacteria</taxon>
        <taxon>Nitrosomonadales</taxon>
        <taxon>Sulfuricellaceae</taxon>
        <taxon>Sulfurirhabdus</taxon>
    </lineage>
</organism>
<keyword evidence="7" id="KW-1185">Reference proteome</keyword>
<accession>A0A4R3YC12</accession>